<dbReference type="Pfam" id="PF13627">
    <property type="entry name" value="LptM_cons"/>
    <property type="match status" value="1"/>
</dbReference>
<dbReference type="NCBIfam" id="NF047847">
    <property type="entry name" value="SS_mature_LptM"/>
    <property type="match status" value="1"/>
</dbReference>
<sequence>MQAPYKQTAVHRVWRKAAAGLSLLALIAGCGYKGPLYMPPPPAPDESLVAPPTSGTLPTTPLEKKE</sequence>
<dbReference type="Proteomes" id="UP000559809">
    <property type="component" value="Unassembled WGS sequence"/>
</dbReference>
<dbReference type="EMBL" id="JACCEM010000001">
    <property type="protein sequence ID" value="NYT47947.1"/>
    <property type="molecule type" value="Genomic_DNA"/>
</dbReference>
<evidence type="ECO:0000256" key="4">
    <source>
        <dbReference type="ARBA" id="ARBA00023139"/>
    </source>
</evidence>
<evidence type="ECO:0000256" key="5">
    <source>
        <dbReference type="ARBA" id="ARBA00023237"/>
    </source>
</evidence>
<keyword evidence="5" id="KW-0998">Cell outer membrane</keyword>
<reference evidence="8 9" key="1">
    <citation type="submission" date="2020-07" db="EMBL/GenBank/DDBJ databases">
        <title>Taxonomic revisions and descriptions of new bacterial species based on genomic comparisons in the high-G+C-content subgroup of the family Alcaligenaceae.</title>
        <authorList>
            <person name="Szabo A."/>
            <person name="Felfoldi T."/>
        </authorList>
    </citation>
    <scope>NUCLEOTIDE SEQUENCE [LARGE SCALE GENOMIC DNA]</scope>
    <source>
        <strain evidence="8 9">LMG 24012</strain>
    </source>
</reference>
<evidence type="ECO:0000256" key="1">
    <source>
        <dbReference type="ARBA" id="ARBA00004459"/>
    </source>
</evidence>
<feature type="compositionally biased region" description="Low complexity" evidence="7">
    <location>
        <begin position="51"/>
        <end position="66"/>
    </location>
</feature>
<evidence type="ECO:0000256" key="2">
    <source>
        <dbReference type="ARBA" id="ARBA00022729"/>
    </source>
</evidence>
<organism evidence="8 9">
    <name type="scientific">Parapusillimonas granuli</name>
    <dbReference type="NCBI Taxonomy" id="380911"/>
    <lineage>
        <taxon>Bacteria</taxon>
        <taxon>Pseudomonadati</taxon>
        <taxon>Pseudomonadota</taxon>
        <taxon>Betaproteobacteria</taxon>
        <taxon>Burkholderiales</taxon>
        <taxon>Alcaligenaceae</taxon>
        <taxon>Parapusillimonas</taxon>
    </lineage>
</organism>
<dbReference type="InterPro" id="IPR032831">
    <property type="entry name" value="LptM_cons"/>
</dbReference>
<feature type="region of interest" description="Disordered" evidence="7">
    <location>
        <begin position="41"/>
        <end position="66"/>
    </location>
</feature>
<comment type="caution">
    <text evidence="8">The sequence shown here is derived from an EMBL/GenBank/DDBJ whole genome shotgun (WGS) entry which is preliminary data.</text>
</comment>
<dbReference type="AlphaFoldDB" id="A0A853FUU7"/>
<evidence type="ECO:0000313" key="8">
    <source>
        <dbReference type="EMBL" id="NYT47947.1"/>
    </source>
</evidence>
<dbReference type="RefSeq" id="WP_180153116.1">
    <property type="nucleotide sequence ID" value="NZ_JACCEM010000001.1"/>
</dbReference>
<keyword evidence="2" id="KW-0732">Signal</keyword>
<keyword evidence="4" id="KW-0564">Palmitate</keyword>
<accession>A0A853FUU7</accession>
<evidence type="ECO:0000256" key="6">
    <source>
        <dbReference type="ARBA" id="ARBA00023288"/>
    </source>
</evidence>
<comment type="subcellular location">
    <subcellularLocation>
        <location evidence="1">Cell outer membrane</location>
        <topology evidence="1">Lipid-anchor</topology>
    </subcellularLocation>
</comment>
<dbReference type="GO" id="GO:0009279">
    <property type="term" value="C:cell outer membrane"/>
    <property type="evidence" value="ECO:0007669"/>
    <property type="project" value="UniProtKB-SubCell"/>
</dbReference>
<protein>
    <submittedName>
        <fullName evidence="8">Lipoprotein</fullName>
    </submittedName>
</protein>
<evidence type="ECO:0000256" key="7">
    <source>
        <dbReference type="SAM" id="MobiDB-lite"/>
    </source>
</evidence>
<proteinExistence type="predicted"/>
<keyword evidence="9" id="KW-1185">Reference proteome</keyword>
<evidence type="ECO:0000256" key="3">
    <source>
        <dbReference type="ARBA" id="ARBA00023136"/>
    </source>
</evidence>
<evidence type="ECO:0000313" key="9">
    <source>
        <dbReference type="Proteomes" id="UP000559809"/>
    </source>
</evidence>
<keyword evidence="3" id="KW-0472">Membrane</keyword>
<keyword evidence="6 8" id="KW-0449">Lipoprotein</keyword>
<gene>
    <name evidence="8" type="ORF">H0A72_01345</name>
</gene>
<dbReference type="PROSITE" id="PS51257">
    <property type="entry name" value="PROKAR_LIPOPROTEIN"/>
    <property type="match status" value="1"/>
</dbReference>
<name>A0A853FUU7_9BURK</name>